<accession>A0A8X7BUK8</accession>
<proteinExistence type="predicted"/>
<dbReference type="AlphaFoldDB" id="A0A8X7BUK8"/>
<dbReference type="EMBL" id="BMAV01004232">
    <property type="protein sequence ID" value="GFY44445.1"/>
    <property type="molecule type" value="Genomic_DNA"/>
</dbReference>
<protein>
    <submittedName>
        <fullName evidence="1">Uncharacterized protein</fullName>
    </submittedName>
</protein>
<name>A0A8X7BUK8_9ARAC</name>
<reference evidence="1" key="1">
    <citation type="submission" date="2020-08" db="EMBL/GenBank/DDBJ databases">
        <title>Multicomponent nature underlies the extraordinary mechanical properties of spider dragline silk.</title>
        <authorList>
            <person name="Kono N."/>
            <person name="Nakamura H."/>
            <person name="Mori M."/>
            <person name="Yoshida Y."/>
            <person name="Ohtoshi R."/>
            <person name="Malay A.D."/>
            <person name="Moran D.A.P."/>
            <person name="Tomita M."/>
            <person name="Numata K."/>
            <person name="Arakawa K."/>
        </authorList>
    </citation>
    <scope>NUCLEOTIDE SEQUENCE</scope>
</reference>
<evidence type="ECO:0000313" key="2">
    <source>
        <dbReference type="Proteomes" id="UP000886998"/>
    </source>
</evidence>
<sequence>MLPAARKCQRRKHIKQQLVRCPYPPARTLFFSKKEFICLDDFYYRIKEANRLQMHECLTCVAVTRVIPNAEETKVAIFMVEEIVF</sequence>
<comment type="caution">
    <text evidence="1">The sequence shown here is derived from an EMBL/GenBank/DDBJ whole genome shotgun (WGS) entry which is preliminary data.</text>
</comment>
<gene>
    <name evidence="1" type="ORF">TNIN_459421</name>
</gene>
<evidence type="ECO:0000313" key="1">
    <source>
        <dbReference type="EMBL" id="GFY44445.1"/>
    </source>
</evidence>
<dbReference type="Proteomes" id="UP000886998">
    <property type="component" value="Unassembled WGS sequence"/>
</dbReference>
<keyword evidence="2" id="KW-1185">Reference proteome</keyword>
<organism evidence="1 2">
    <name type="scientific">Trichonephila inaurata madagascariensis</name>
    <dbReference type="NCBI Taxonomy" id="2747483"/>
    <lineage>
        <taxon>Eukaryota</taxon>
        <taxon>Metazoa</taxon>
        <taxon>Ecdysozoa</taxon>
        <taxon>Arthropoda</taxon>
        <taxon>Chelicerata</taxon>
        <taxon>Arachnida</taxon>
        <taxon>Araneae</taxon>
        <taxon>Araneomorphae</taxon>
        <taxon>Entelegynae</taxon>
        <taxon>Araneoidea</taxon>
        <taxon>Nephilidae</taxon>
        <taxon>Trichonephila</taxon>
        <taxon>Trichonephila inaurata</taxon>
    </lineage>
</organism>